<evidence type="ECO:0000256" key="2">
    <source>
        <dbReference type="SAM" id="MobiDB-lite"/>
    </source>
</evidence>
<dbReference type="Proteomes" id="UP000565613">
    <property type="component" value="Unassembled WGS sequence"/>
</dbReference>
<feature type="compositionally biased region" description="Basic and acidic residues" evidence="2">
    <location>
        <begin position="44"/>
        <end position="57"/>
    </location>
</feature>
<dbReference type="GO" id="GO:0016787">
    <property type="term" value="F:hydrolase activity"/>
    <property type="evidence" value="ECO:0007669"/>
    <property type="project" value="UniProtKB-KW"/>
</dbReference>
<keyword evidence="3" id="KW-0812">Transmembrane</keyword>
<dbReference type="InterPro" id="IPR009835">
    <property type="entry name" value="SrtB"/>
</dbReference>
<keyword evidence="3" id="KW-1133">Transmembrane helix</keyword>
<dbReference type="AlphaFoldDB" id="A0A7X9TAB2"/>
<protein>
    <submittedName>
        <fullName evidence="4">Class B sortase</fullName>
    </submittedName>
</protein>
<reference evidence="4 5" key="1">
    <citation type="submission" date="2020-04" db="EMBL/GenBank/DDBJ databases">
        <authorList>
            <person name="Hitch T.C.A."/>
            <person name="Wylensek D."/>
            <person name="Clavel T."/>
        </authorList>
    </citation>
    <scope>NUCLEOTIDE SEQUENCE [LARGE SCALE GENOMIC DNA]</scope>
    <source>
        <strain evidence="4 5">105184</strain>
    </source>
</reference>
<dbReference type="InterPro" id="IPR023365">
    <property type="entry name" value="Sortase_dom-sf"/>
</dbReference>
<dbReference type="RefSeq" id="WP_170103842.1">
    <property type="nucleotide sequence ID" value="NZ_JABAGR010000004.1"/>
</dbReference>
<dbReference type="EMBL" id="JABAGR010000004">
    <property type="protein sequence ID" value="NMF25802.1"/>
    <property type="molecule type" value="Genomic_DNA"/>
</dbReference>
<feature type="compositionally biased region" description="Low complexity" evidence="2">
    <location>
        <begin position="7"/>
        <end position="27"/>
    </location>
</feature>
<comment type="caution">
    <text evidence="4">The sequence shown here is derived from an EMBL/GenBank/DDBJ whole genome shotgun (WGS) entry which is preliminary data.</text>
</comment>
<evidence type="ECO:0000313" key="4">
    <source>
        <dbReference type="EMBL" id="NMF25802.1"/>
    </source>
</evidence>
<accession>A0A7X9TAB2</accession>
<sequence>MGKHTRAQGPEGTAQAPAAAPAMEHGAVGFEPLTPTRGAATAARDGHTAKAVARDGHGAAGDQGRPRRKRGLRNVLSTIFLVVGIALLATAGYLYFHAQSEYSHTRQSNEKLQKVANVQVSEDNGAPKIDFAALEAVNDDIVGWVDVVGTSMSFPVYQGKTNNTYLRTSATGEYSVGGQVFLDCKNTKPGMVDAQSLIYGHHLNDGQMFAPLDDLKKQENFDKVKTVWYVDRNNKAWELEPLLLYIIKSDYDDDLRTFTFASNDDFHAYLNKTLAKAVAKRSDAQQIIGGTSHVLTLVTCNYDFGHGRAVMLCVPKSEAAAATGASAQDASASGTTDGA</sequence>
<evidence type="ECO:0000313" key="5">
    <source>
        <dbReference type="Proteomes" id="UP000565613"/>
    </source>
</evidence>
<dbReference type="Gene3D" id="2.40.260.10">
    <property type="entry name" value="Sortase"/>
    <property type="match status" value="1"/>
</dbReference>
<evidence type="ECO:0000256" key="3">
    <source>
        <dbReference type="SAM" id="Phobius"/>
    </source>
</evidence>
<proteinExistence type="predicted"/>
<feature type="transmembrane region" description="Helical" evidence="3">
    <location>
        <begin position="75"/>
        <end position="96"/>
    </location>
</feature>
<gene>
    <name evidence="4" type="ORF">HF885_05035</name>
</gene>
<feature type="active site" description="Proton donor/acceptor" evidence="1">
    <location>
        <position position="201"/>
    </location>
</feature>
<name>A0A7X9TAB2_9ACTN</name>
<dbReference type="CDD" id="cd05826">
    <property type="entry name" value="Sortase_B"/>
    <property type="match status" value="1"/>
</dbReference>
<dbReference type="SUPFAM" id="SSF63817">
    <property type="entry name" value="Sortase"/>
    <property type="match status" value="1"/>
</dbReference>
<evidence type="ECO:0000256" key="1">
    <source>
        <dbReference type="PIRSR" id="PIRSR605754-1"/>
    </source>
</evidence>
<organism evidence="4 5">
    <name type="scientific">Parafannyhessea umbonata</name>
    <dbReference type="NCBI Taxonomy" id="604330"/>
    <lineage>
        <taxon>Bacteria</taxon>
        <taxon>Bacillati</taxon>
        <taxon>Actinomycetota</taxon>
        <taxon>Coriobacteriia</taxon>
        <taxon>Coriobacteriales</taxon>
        <taxon>Atopobiaceae</taxon>
        <taxon>Parafannyhessea</taxon>
    </lineage>
</organism>
<feature type="region of interest" description="Disordered" evidence="2">
    <location>
        <begin position="1"/>
        <end position="67"/>
    </location>
</feature>
<feature type="active site" description="Acyl-thioester intermediate" evidence="1">
    <location>
        <position position="300"/>
    </location>
</feature>
<keyword evidence="3" id="KW-0472">Membrane</keyword>